<protein>
    <submittedName>
        <fullName evidence="5">Flavin reductase family protein</fullName>
    </submittedName>
</protein>
<dbReference type="SUPFAM" id="SSF50475">
    <property type="entry name" value="FMN-binding split barrel"/>
    <property type="match status" value="1"/>
</dbReference>
<dbReference type="EMBL" id="VVXK01000018">
    <property type="protein sequence ID" value="KAA2367552.1"/>
    <property type="molecule type" value="Genomic_DNA"/>
</dbReference>
<accession>A0A5B3G2Y7</accession>
<dbReference type="InterPro" id="IPR002563">
    <property type="entry name" value="Flavin_Rdtase-like_dom"/>
</dbReference>
<dbReference type="RefSeq" id="WP_015547165.1">
    <property type="nucleotide sequence ID" value="NZ_AP031448.1"/>
</dbReference>
<organism evidence="5 6">
    <name type="scientific">Alistipes shahii</name>
    <dbReference type="NCBI Taxonomy" id="328814"/>
    <lineage>
        <taxon>Bacteria</taxon>
        <taxon>Pseudomonadati</taxon>
        <taxon>Bacteroidota</taxon>
        <taxon>Bacteroidia</taxon>
        <taxon>Bacteroidales</taxon>
        <taxon>Rikenellaceae</taxon>
        <taxon>Alistipes</taxon>
    </lineage>
</organism>
<comment type="cofactor">
    <cofactor evidence="1">
        <name>FMN</name>
        <dbReference type="ChEBI" id="CHEBI:58210"/>
    </cofactor>
</comment>
<dbReference type="GO" id="GO:0010181">
    <property type="term" value="F:FMN binding"/>
    <property type="evidence" value="ECO:0007669"/>
    <property type="project" value="InterPro"/>
</dbReference>
<evidence type="ECO:0000256" key="3">
    <source>
        <dbReference type="ARBA" id="ARBA00038054"/>
    </source>
</evidence>
<dbReference type="PANTHER" id="PTHR43567:SF1">
    <property type="entry name" value="FLAVOREDOXIN"/>
    <property type="match status" value="1"/>
</dbReference>
<evidence type="ECO:0000259" key="4">
    <source>
        <dbReference type="SMART" id="SM00903"/>
    </source>
</evidence>
<dbReference type="InterPro" id="IPR052174">
    <property type="entry name" value="Flavoredoxin"/>
</dbReference>
<dbReference type="PROSITE" id="PS51257">
    <property type="entry name" value="PROKAR_LIPOPROTEIN"/>
    <property type="match status" value="1"/>
</dbReference>
<dbReference type="GeneID" id="92756714"/>
<dbReference type="InterPro" id="IPR012349">
    <property type="entry name" value="Split_barrel_FMN-bd"/>
</dbReference>
<comment type="similarity">
    <text evidence="3">Belongs to the flavoredoxin family.</text>
</comment>
<dbReference type="Gene3D" id="2.30.110.10">
    <property type="entry name" value="Electron Transport, Fmn-binding Protein, Chain A"/>
    <property type="match status" value="1"/>
</dbReference>
<name>A0A5B3G2Y7_9BACT</name>
<gene>
    <name evidence="5" type="ORF">F2Y13_11675</name>
</gene>
<dbReference type="PANTHER" id="PTHR43567">
    <property type="entry name" value="FLAVOREDOXIN-RELATED-RELATED"/>
    <property type="match status" value="1"/>
</dbReference>
<dbReference type="SMART" id="SM00903">
    <property type="entry name" value="Flavin_Reduct"/>
    <property type="match status" value="1"/>
</dbReference>
<sequence>MKQSWKPGTVLYPLPAVLVSCGAAPEEYNMLTVAWTGTVCSDPPMCFISVRPERHSHAIISRTGEFVINLTTRRLARAADWCGVRSGRDFDKFREMGLTAVPSEKVAAPLIAESPVNIECRVRQVLPLGTHDMFLAEVVGVQADEAYIDPATGRFCLERADPIVYSHGEYFALGEALGHFGWSVRKKKKAPKRR</sequence>
<dbReference type="Pfam" id="PF01613">
    <property type="entry name" value="Flavin_Reduct"/>
    <property type="match status" value="1"/>
</dbReference>
<reference evidence="5 6" key="1">
    <citation type="journal article" date="2019" name="Nat. Med.">
        <title>A library of human gut bacterial isolates paired with longitudinal multiomics data enables mechanistic microbiome research.</title>
        <authorList>
            <person name="Poyet M."/>
            <person name="Groussin M."/>
            <person name="Gibbons S.M."/>
            <person name="Avila-Pacheco J."/>
            <person name="Jiang X."/>
            <person name="Kearney S.M."/>
            <person name="Perrotta A.R."/>
            <person name="Berdy B."/>
            <person name="Zhao S."/>
            <person name="Lieberman T.D."/>
            <person name="Swanson P.K."/>
            <person name="Smith M."/>
            <person name="Roesemann S."/>
            <person name="Alexander J.E."/>
            <person name="Rich S.A."/>
            <person name="Livny J."/>
            <person name="Vlamakis H."/>
            <person name="Clish C."/>
            <person name="Bullock K."/>
            <person name="Deik A."/>
            <person name="Scott J."/>
            <person name="Pierce K.A."/>
            <person name="Xavier R.J."/>
            <person name="Alm E.J."/>
        </authorList>
    </citation>
    <scope>NUCLEOTIDE SEQUENCE [LARGE SCALE GENOMIC DNA]</scope>
    <source>
        <strain evidence="5 6">BIOML-A2</strain>
    </source>
</reference>
<evidence type="ECO:0000256" key="2">
    <source>
        <dbReference type="ARBA" id="ARBA00022630"/>
    </source>
</evidence>
<keyword evidence="2" id="KW-0285">Flavoprotein</keyword>
<proteinExistence type="inferred from homology"/>
<dbReference type="GO" id="GO:0016646">
    <property type="term" value="F:oxidoreductase activity, acting on the CH-NH group of donors, NAD or NADP as acceptor"/>
    <property type="evidence" value="ECO:0007669"/>
    <property type="project" value="UniProtKB-ARBA"/>
</dbReference>
<evidence type="ECO:0000313" key="5">
    <source>
        <dbReference type="EMBL" id="KAA2367552.1"/>
    </source>
</evidence>
<feature type="domain" description="Flavin reductase like" evidence="4">
    <location>
        <begin position="11"/>
        <end position="157"/>
    </location>
</feature>
<dbReference type="Proteomes" id="UP000323567">
    <property type="component" value="Unassembled WGS sequence"/>
</dbReference>
<dbReference type="AlphaFoldDB" id="A0A5B3G2Y7"/>
<evidence type="ECO:0000256" key="1">
    <source>
        <dbReference type="ARBA" id="ARBA00001917"/>
    </source>
</evidence>
<comment type="caution">
    <text evidence="5">The sequence shown here is derived from an EMBL/GenBank/DDBJ whole genome shotgun (WGS) entry which is preliminary data.</text>
</comment>
<evidence type="ECO:0000313" key="6">
    <source>
        <dbReference type="Proteomes" id="UP000323567"/>
    </source>
</evidence>